<sequence>MCTFRVCLHMFTPGFLNQVAIGPEKDNMRGLKQMWKALKYKWSELKGTTKLNKRETLVKHQTSKDESPSPDHYLSPIHESSANAALTGPPSPGTRLDRWDLVGLPRGCDTASYRHIFAQKHLATKGTPPPLDSAAPYKPLLVRRSWGPGGAQGPLDGGPFFGSGDGVVAYFLCST</sequence>
<comment type="caution">
    <text evidence="2">The sequence shown here is derived from an EMBL/GenBank/DDBJ whole genome shotgun (WGS) entry which is preliminary data.</text>
</comment>
<reference evidence="2 3" key="1">
    <citation type="submission" date="2024-01" db="EMBL/GenBank/DDBJ databases">
        <title>Genome assemblies of Stephania.</title>
        <authorList>
            <person name="Yang L."/>
        </authorList>
    </citation>
    <scope>NUCLEOTIDE SEQUENCE [LARGE SCALE GENOMIC DNA]</scope>
    <source>
        <strain evidence="2">JXDWG</strain>
        <tissue evidence="2">Leaf</tissue>
    </source>
</reference>
<accession>A0AAP0NNG8</accession>
<evidence type="ECO:0000313" key="2">
    <source>
        <dbReference type="EMBL" id="KAK9112075.1"/>
    </source>
</evidence>
<evidence type="ECO:0000313" key="3">
    <source>
        <dbReference type="Proteomes" id="UP001419268"/>
    </source>
</evidence>
<organism evidence="2 3">
    <name type="scientific">Stephania cephalantha</name>
    <dbReference type="NCBI Taxonomy" id="152367"/>
    <lineage>
        <taxon>Eukaryota</taxon>
        <taxon>Viridiplantae</taxon>
        <taxon>Streptophyta</taxon>
        <taxon>Embryophyta</taxon>
        <taxon>Tracheophyta</taxon>
        <taxon>Spermatophyta</taxon>
        <taxon>Magnoliopsida</taxon>
        <taxon>Ranunculales</taxon>
        <taxon>Menispermaceae</taxon>
        <taxon>Menispermoideae</taxon>
        <taxon>Cissampelideae</taxon>
        <taxon>Stephania</taxon>
    </lineage>
</organism>
<proteinExistence type="predicted"/>
<name>A0AAP0NNG8_9MAGN</name>
<feature type="region of interest" description="Disordered" evidence="1">
    <location>
        <begin position="53"/>
        <end position="76"/>
    </location>
</feature>
<dbReference type="AlphaFoldDB" id="A0AAP0NNG8"/>
<protein>
    <submittedName>
        <fullName evidence="2">Uncharacterized protein</fullName>
    </submittedName>
</protein>
<evidence type="ECO:0000256" key="1">
    <source>
        <dbReference type="SAM" id="MobiDB-lite"/>
    </source>
</evidence>
<gene>
    <name evidence="2" type="ORF">Scep_019594</name>
</gene>
<dbReference type="EMBL" id="JBBNAG010000008">
    <property type="protein sequence ID" value="KAK9112075.1"/>
    <property type="molecule type" value="Genomic_DNA"/>
</dbReference>
<keyword evidence="3" id="KW-1185">Reference proteome</keyword>
<feature type="compositionally biased region" description="Basic and acidic residues" evidence="1">
    <location>
        <begin position="53"/>
        <end position="69"/>
    </location>
</feature>
<dbReference type="Proteomes" id="UP001419268">
    <property type="component" value="Unassembled WGS sequence"/>
</dbReference>